<comment type="caution">
    <text evidence="2">The sequence shown here is derived from an EMBL/GenBank/DDBJ whole genome shotgun (WGS) entry which is preliminary data.</text>
</comment>
<organism evidence="2 3">
    <name type="scientific">Paenimyroides ceti</name>
    <dbReference type="NCBI Taxonomy" id="395087"/>
    <lineage>
        <taxon>Bacteria</taxon>
        <taxon>Pseudomonadati</taxon>
        <taxon>Bacteroidota</taxon>
        <taxon>Flavobacteriia</taxon>
        <taxon>Flavobacteriales</taxon>
        <taxon>Flavobacteriaceae</taxon>
        <taxon>Paenimyroides</taxon>
    </lineage>
</organism>
<evidence type="ECO:0000313" key="2">
    <source>
        <dbReference type="EMBL" id="MDN3707798.1"/>
    </source>
</evidence>
<keyword evidence="1" id="KW-1133">Transmembrane helix</keyword>
<name>A0ABT8CVX5_9FLAO</name>
<reference evidence="3" key="1">
    <citation type="journal article" date="2019" name="Int. J. Syst. Evol. Microbiol.">
        <title>The Global Catalogue of Microorganisms (GCM) 10K type strain sequencing project: providing services to taxonomists for standard genome sequencing and annotation.</title>
        <authorList>
            <consortium name="The Broad Institute Genomics Platform"/>
            <consortium name="The Broad Institute Genome Sequencing Center for Infectious Disease"/>
            <person name="Wu L."/>
            <person name="Ma J."/>
        </authorList>
    </citation>
    <scope>NUCLEOTIDE SEQUENCE [LARGE SCALE GENOMIC DNA]</scope>
    <source>
        <strain evidence="3">CECT 7184</strain>
    </source>
</reference>
<dbReference type="Proteomes" id="UP001242368">
    <property type="component" value="Unassembled WGS sequence"/>
</dbReference>
<dbReference type="EMBL" id="JAUFQU010000001">
    <property type="protein sequence ID" value="MDN3707798.1"/>
    <property type="molecule type" value="Genomic_DNA"/>
</dbReference>
<feature type="transmembrane region" description="Helical" evidence="1">
    <location>
        <begin position="21"/>
        <end position="40"/>
    </location>
</feature>
<evidence type="ECO:0000313" key="3">
    <source>
        <dbReference type="Proteomes" id="UP001242368"/>
    </source>
</evidence>
<keyword evidence="1" id="KW-0812">Transmembrane</keyword>
<keyword evidence="1" id="KW-0472">Membrane</keyword>
<evidence type="ECO:0000256" key="1">
    <source>
        <dbReference type="SAM" id="Phobius"/>
    </source>
</evidence>
<dbReference type="RefSeq" id="WP_290363752.1">
    <property type="nucleotide sequence ID" value="NZ_JAUFQU010000001.1"/>
</dbReference>
<feature type="transmembrane region" description="Helical" evidence="1">
    <location>
        <begin position="152"/>
        <end position="170"/>
    </location>
</feature>
<accession>A0ABT8CVX5</accession>
<keyword evidence="3" id="KW-1185">Reference proteome</keyword>
<feature type="transmembrane region" description="Helical" evidence="1">
    <location>
        <begin position="126"/>
        <end position="145"/>
    </location>
</feature>
<sequence>MMSYTLSDFIRFYQRLDKIAKISLLSSAFFIGWLLLSPLVPSREIPDTVTKMVPIGADKNQRYFLLITEYLYVYIDEPTYDGLSAHKNKPIFLGLSYLNSDVKYIAYKKNGFVEKVNVSGVVNTDSGFLVMIFIMLLQLYTVLRINPVREHLFYNFVLIFAVAAQFLYLLKINFLTNLYEQFKPFP</sequence>
<protein>
    <submittedName>
        <fullName evidence="2">Uncharacterized protein</fullName>
    </submittedName>
</protein>
<gene>
    <name evidence="2" type="ORF">QW060_11815</name>
</gene>
<proteinExistence type="predicted"/>